<name>A0A0D3G448_9ORYZ</name>
<keyword evidence="2" id="KW-1185">Reference proteome</keyword>
<dbReference type="HOGENOM" id="CLU_2726164_0_0_1"/>
<accession>A0A0D3G448</accession>
<dbReference type="Proteomes" id="UP000026960">
    <property type="component" value="Chromosome 5"/>
</dbReference>
<dbReference type="PaxDb" id="65489-OBART05G05970.1"/>
<evidence type="ECO:0000313" key="2">
    <source>
        <dbReference type="Proteomes" id="UP000026960"/>
    </source>
</evidence>
<protein>
    <submittedName>
        <fullName evidence="1">Uncharacterized protein</fullName>
    </submittedName>
</protein>
<organism evidence="1">
    <name type="scientific">Oryza barthii</name>
    <dbReference type="NCBI Taxonomy" id="65489"/>
    <lineage>
        <taxon>Eukaryota</taxon>
        <taxon>Viridiplantae</taxon>
        <taxon>Streptophyta</taxon>
        <taxon>Embryophyta</taxon>
        <taxon>Tracheophyta</taxon>
        <taxon>Spermatophyta</taxon>
        <taxon>Magnoliopsida</taxon>
        <taxon>Liliopsida</taxon>
        <taxon>Poales</taxon>
        <taxon>Poaceae</taxon>
        <taxon>BOP clade</taxon>
        <taxon>Oryzoideae</taxon>
        <taxon>Oryzeae</taxon>
        <taxon>Oryzinae</taxon>
        <taxon>Oryza</taxon>
    </lineage>
</organism>
<reference evidence="1" key="1">
    <citation type="journal article" date="2009" name="Rice">
        <title>De Novo Next Generation Sequencing of Plant Genomes.</title>
        <authorList>
            <person name="Rounsley S."/>
            <person name="Marri P.R."/>
            <person name="Yu Y."/>
            <person name="He R."/>
            <person name="Sisneros N."/>
            <person name="Goicoechea J.L."/>
            <person name="Lee S.J."/>
            <person name="Angelova A."/>
            <person name="Kudrna D."/>
            <person name="Luo M."/>
            <person name="Affourtit J."/>
            <person name="Desany B."/>
            <person name="Knight J."/>
            <person name="Niazi F."/>
            <person name="Egholm M."/>
            <person name="Wing R.A."/>
        </authorList>
    </citation>
    <scope>NUCLEOTIDE SEQUENCE [LARGE SCALE GENOMIC DNA]</scope>
    <source>
        <strain evidence="1">cv. IRGC 105608</strain>
    </source>
</reference>
<dbReference type="Gene3D" id="3.40.50.1000">
    <property type="entry name" value="HAD superfamily/HAD-like"/>
    <property type="match status" value="1"/>
</dbReference>
<dbReference type="Gramene" id="OBART05G05970.1">
    <property type="protein sequence ID" value="OBART05G05970.1"/>
    <property type="gene ID" value="OBART05G05970"/>
</dbReference>
<evidence type="ECO:0000313" key="1">
    <source>
        <dbReference type="EnsemblPlants" id="OBART05G05970.1"/>
    </source>
</evidence>
<dbReference type="InterPro" id="IPR023214">
    <property type="entry name" value="HAD_sf"/>
</dbReference>
<reference evidence="1" key="2">
    <citation type="submission" date="2015-03" db="UniProtKB">
        <authorList>
            <consortium name="EnsemblPlants"/>
        </authorList>
    </citation>
    <scope>IDENTIFICATION</scope>
</reference>
<proteinExistence type="predicted"/>
<sequence>MTGDRYGRDSDVVINEGIAYAESLKLSGNGKEVCVRDIVFLSVWLFEVDETALSTLPSQAWMWPYDHASFLQ</sequence>
<dbReference type="AlphaFoldDB" id="A0A0D3G448"/>
<dbReference type="EnsemblPlants" id="OBART05G05970.1">
    <property type="protein sequence ID" value="OBART05G05970.1"/>
    <property type="gene ID" value="OBART05G05970"/>
</dbReference>